<gene>
    <name evidence="1" type="ORF">BCT54_12170</name>
</gene>
<name>A0A2N7JJB6_VIBSP</name>
<evidence type="ECO:0000313" key="1">
    <source>
        <dbReference type="EMBL" id="PMM40555.1"/>
    </source>
</evidence>
<dbReference type="RefSeq" id="WP_102553996.1">
    <property type="nucleotide sequence ID" value="NZ_MCZF01000300.1"/>
</dbReference>
<sequence>MNFFTLAHNGRPYFSKISMRAASKGKPYHLFVTGKTHLSLYAQEQAGVAWGEVYCQVLTKRACTLTDAAIIAHHPDEPESAQWQVIIINDGEVVNYWVQGSADVSGSAEVQAQSYHYWIGGDEATAPPKNPFNSEAHIERLVSFDQEEQAFIAHYTLKRSQMTPMLIGVGVLGALLWGGLSLWMATEPEPVAVSVNKPVNADVIEPPQADPYSGYRHWVESNSIGYALIEELGMAMVISDDVPVGWSVSGIQSKDGNVQIQIKKEEGGEIGMMLGFTEYFSGIKPYTALWSDRAEITWKNDNRSEHWLTHGMSHAYTKVALLDLMVGLSLNTKVVQEQVSSSYIVTKIDVKGQLEPGHMNTLSKALKALPVILSGATLSPTNTPLWNVTLSLSLFTMRGTPQ</sequence>
<evidence type="ECO:0000313" key="2">
    <source>
        <dbReference type="Proteomes" id="UP000235533"/>
    </source>
</evidence>
<accession>A0A2N7JJB6</accession>
<dbReference type="AlphaFoldDB" id="A0A2N7JJB6"/>
<protein>
    <submittedName>
        <fullName evidence="1">Uncharacterized protein</fullName>
    </submittedName>
</protein>
<reference evidence="2" key="1">
    <citation type="submission" date="2016-07" db="EMBL/GenBank/DDBJ databases">
        <title>Nontailed viruses are major unrecognized killers of bacteria in the ocean.</title>
        <authorList>
            <person name="Kauffman K."/>
            <person name="Hussain F."/>
            <person name="Yang J."/>
            <person name="Arevalo P."/>
            <person name="Brown J."/>
            <person name="Cutler M."/>
            <person name="Kelly L."/>
            <person name="Polz M.F."/>
        </authorList>
    </citation>
    <scope>NUCLEOTIDE SEQUENCE [LARGE SCALE GENOMIC DNA]</scope>
    <source>
        <strain evidence="2">10N.261.48.B5</strain>
    </source>
</reference>
<organism evidence="1 2">
    <name type="scientific">Vibrio splendidus</name>
    <dbReference type="NCBI Taxonomy" id="29497"/>
    <lineage>
        <taxon>Bacteria</taxon>
        <taxon>Pseudomonadati</taxon>
        <taxon>Pseudomonadota</taxon>
        <taxon>Gammaproteobacteria</taxon>
        <taxon>Vibrionales</taxon>
        <taxon>Vibrionaceae</taxon>
        <taxon>Vibrio</taxon>
    </lineage>
</organism>
<dbReference type="Proteomes" id="UP000235533">
    <property type="component" value="Unassembled WGS sequence"/>
</dbReference>
<comment type="caution">
    <text evidence="1">The sequence shown here is derived from an EMBL/GenBank/DDBJ whole genome shotgun (WGS) entry which is preliminary data.</text>
</comment>
<dbReference type="EMBL" id="MCZF01000300">
    <property type="protein sequence ID" value="PMM40555.1"/>
    <property type="molecule type" value="Genomic_DNA"/>
</dbReference>
<proteinExistence type="predicted"/>